<dbReference type="Proteomes" id="UP000008795">
    <property type="component" value="Chromosome"/>
</dbReference>
<reference evidence="2 3" key="1">
    <citation type="submission" date="2010-03" db="EMBL/GenBank/DDBJ databases">
        <title>The genome sequence of Bacteriodes xylanisolvens XB1A.</title>
        <authorList>
            <consortium name="metaHIT consortium -- http://www.metahit.eu/"/>
            <person name="Pajon A."/>
            <person name="Turner K."/>
            <person name="Parkhill J."/>
            <person name="Bernalier A."/>
        </authorList>
    </citation>
    <scope>NUCLEOTIDE SEQUENCE [LARGE SCALE GENOMIC DNA]</scope>
    <source>
        <strain evidence="2 3">XB1A</strain>
    </source>
</reference>
<organism evidence="2 3">
    <name type="scientific">Bacteroides xylanisolvens XB1A</name>
    <dbReference type="NCBI Taxonomy" id="657309"/>
    <lineage>
        <taxon>Bacteria</taxon>
        <taxon>Pseudomonadati</taxon>
        <taxon>Bacteroidota</taxon>
        <taxon>Bacteroidia</taxon>
        <taxon>Bacteroidales</taxon>
        <taxon>Bacteroidaceae</taxon>
        <taxon>Bacteroides</taxon>
    </lineage>
</organism>
<accession>D6D1V5</accession>
<dbReference type="HOGENOM" id="CLU_1479318_0_0_10"/>
<evidence type="ECO:0000313" key="2">
    <source>
        <dbReference type="EMBL" id="CBK68407.1"/>
    </source>
</evidence>
<evidence type="ECO:0000256" key="1">
    <source>
        <dbReference type="SAM" id="SignalP"/>
    </source>
</evidence>
<gene>
    <name evidence="2" type="ORF">BXY_34100</name>
</gene>
<sequence length="182" mass="21004">MKYKIILLLNMALLFAGCTDILDIEPNNKVVADKVLTTEEGIAMHMANLYGRLPIEDFSYAIDKGFNLGIGNTDPNNGGRAAAMYCDEAMHSEFDEWGSEGFNFWERYTDDKGLYNASVGIYTLIRDINNLLETIPTLNTSNNKKHYWRVKLLFYVHIHILLWQSGMVEFRLSRKFRCIMEM</sequence>
<dbReference type="Gene3D" id="1.25.40.390">
    <property type="match status" value="1"/>
</dbReference>
<dbReference type="eggNOG" id="COG1435">
    <property type="taxonomic scope" value="Bacteria"/>
</dbReference>
<name>D6D1V5_9BACE</name>
<proteinExistence type="predicted"/>
<protein>
    <recommendedName>
        <fullName evidence="4">SusD-like N-terminal domain-containing protein</fullName>
    </recommendedName>
</protein>
<dbReference type="AlphaFoldDB" id="D6D1V5"/>
<dbReference type="EMBL" id="FP929033">
    <property type="protein sequence ID" value="CBK68407.1"/>
    <property type="molecule type" value="Genomic_DNA"/>
</dbReference>
<keyword evidence="1" id="KW-0732">Signal</keyword>
<dbReference type="SUPFAM" id="SSF48452">
    <property type="entry name" value="TPR-like"/>
    <property type="match status" value="1"/>
</dbReference>
<evidence type="ECO:0000313" key="3">
    <source>
        <dbReference type="Proteomes" id="UP000008795"/>
    </source>
</evidence>
<reference evidence="2 3" key="2">
    <citation type="submission" date="2010-03" db="EMBL/GenBank/DDBJ databases">
        <authorList>
            <person name="Pajon A."/>
        </authorList>
    </citation>
    <scope>NUCLEOTIDE SEQUENCE [LARGE SCALE GENOMIC DNA]</scope>
    <source>
        <strain evidence="2 3">XB1A</strain>
    </source>
</reference>
<feature type="signal peptide" evidence="1">
    <location>
        <begin position="1"/>
        <end position="16"/>
    </location>
</feature>
<evidence type="ECO:0008006" key="4">
    <source>
        <dbReference type="Google" id="ProtNLM"/>
    </source>
</evidence>
<dbReference type="PROSITE" id="PS51257">
    <property type="entry name" value="PROKAR_LIPOPROTEIN"/>
    <property type="match status" value="1"/>
</dbReference>
<dbReference type="KEGG" id="bxy:BXY_34100"/>
<feature type="chain" id="PRO_5003082412" description="SusD-like N-terminal domain-containing protein" evidence="1">
    <location>
        <begin position="17"/>
        <end position="182"/>
    </location>
</feature>
<dbReference type="InterPro" id="IPR011990">
    <property type="entry name" value="TPR-like_helical_dom_sf"/>
</dbReference>
<dbReference type="PATRIC" id="fig|657309.4.peg.2255"/>